<dbReference type="Gene3D" id="3.30.420.10">
    <property type="entry name" value="Ribonuclease H-like superfamily/Ribonuclease H"/>
    <property type="match status" value="1"/>
</dbReference>
<dbReference type="InterPro" id="IPR036397">
    <property type="entry name" value="RNaseH_sf"/>
</dbReference>
<accession>A0A4Y2NLJ9</accession>
<dbReference type="EMBL" id="BGPR01009401">
    <property type="protein sequence ID" value="GBN39782.1"/>
    <property type="molecule type" value="Genomic_DNA"/>
</dbReference>
<name>A0A4Y2NLJ9_ARAVE</name>
<comment type="caution">
    <text evidence="1">The sequence shown here is derived from an EMBL/GenBank/DDBJ whole genome shotgun (WGS) entry which is preliminary data.</text>
</comment>
<reference evidence="1 2" key="1">
    <citation type="journal article" date="2019" name="Sci. Rep.">
        <title>Orb-weaving spider Araneus ventricosus genome elucidates the spidroin gene catalogue.</title>
        <authorList>
            <person name="Kono N."/>
            <person name="Nakamura H."/>
            <person name="Ohtoshi R."/>
            <person name="Moran D.A.P."/>
            <person name="Shinohara A."/>
            <person name="Yoshida Y."/>
            <person name="Fujiwara M."/>
            <person name="Mori M."/>
            <person name="Tomita M."/>
            <person name="Arakawa K."/>
        </authorList>
    </citation>
    <scope>NUCLEOTIDE SEQUENCE [LARGE SCALE GENOMIC DNA]</scope>
</reference>
<dbReference type="AlphaFoldDB" id="A0A4Y2NLJ9"/>
<proteinExistence type="predicted"/>
<protein>
    <submittedName>
        <fullName evidence="1">Uncharacterized protein</fullName>
    </submittedName>
</protein>
<dbReference type="Proteomes" id="UP000499080">
    <property type="component" value="Unassembled WGS sequence"/>
</dbReference>
<evidence type="ECO:0000313" key="2">
    <source>
        <dbReference type="Proteomes" id="UP000499080"/>
    </source>
</evidence>
<dbReference type="GO" id="GO:0003676">
    <property type="term" value="F:nucleic acid binding"/>
    <property type="evidence" value="ECO:0007669"/>
    <property type="project" value="InterPro"/>
</dbReference>
<gene>
    <name evidence="1" type="ORF">AVEN_217713_1</name>
</gene>
<keyword evidence="2" id="KW-1185">Reference proteome</keyword>
<evidence type="ECO:0000313" key="1">
    <source>
        <dbReference type="EMBL" id="GBN39782.1"/>
    </source>
</evidence>
<organism evidence="1 2">
    <name type="scientific">Araneus ventricosus</name>
    <name type="common">Orbweaver spider</name>
    <name type="synonym">Epeira ventricosa</name>
    <dbReference type="NCBI Taxonomy" id="182803"/>
    <lineage>
        <taxon>Eukaryota</taxon>
        <taxon>Metazoa</taxon>
        <taxon>Ecdysozoa</taxon>
        <taxon>Arthropoda</taxon>
        <taxon>Chelicerata</taxon>
        <taxon>Arachnida</taxon>
        <taxon>Araneae</taxon>
        <taxon>Araneomorphae</taxon>
        <taxon>Entelegynae</taxon>
        <taxon>Araneoidea</taxon>
        <taxon>Araneidae</taxon>
        <taxon>Araneus</taxon>
    </lineage>
</organism>
<sequence length="153" mass="17594">MTSKEEISVQNRFNTANELPQRVTEMKLQYTIVLYSIKLLPRRGRVMNLKCDHTSLVTCKQHSPCPFFPDLTPYDFFLWGYLKSKVCLGGVPTLTTIKDSMLWTVLSIPDDTLLSAVENVVYRMQCVVHEKGGHTERGLLLWCILISESHWDS</sequence>